<dbReference type="PANTHER" id="PTHR46980">
    <property type="entry name" value="TRICALBIN-1-RELATED"/>
    <property type="match status" value="1"/>
</dbReference>
<reference evidence="3" key="1">
    <citation type="journal article" date="2021" name="Sci. Adv.">
        <title>The American lobster genome reveals insights on longevity, neural, and immune adaptations.</title>
        <authorList>
            <person name="Polinski J.M."/>
            <person name="Zimin A.V."/>
            <person name="Clark K.F."/>
            <person name="Kohn A.B."/>
            <person name="Sadowski N."/>
            <person name="Timp W."/>
            <person name="Ptitsyn A."/>
            <person name="Khanna P."/>
            <person name="Romanova D.Y."/>
            <person name="Williams P."/>
            <person name="Greenwood S.J."/>
            <person name="Moroz L.L."/>
            <person name="Walt D.R."/>
            <person name="Bodnar A.G."/>
        </authorList>
    </citation>
    <scope>NUCLEOTIDE SEQUENCE</scope>
    <source>
        <strain evidence="3">GMGI-L3</strain>
    </source>
</reference>
<name>A0A8J5NBA5_HOMAM</name>
<dbReference type="AlphaFoldDB" id="A0A8J5NBA5"/>
<evidence type="ECO:0000313" key="3">
    <source>
        <dbReference type="EMBL" id="KAG7176890.1"/>
    </source>
</evidence>
<keyword evidence="2" id="KW-0812">Transmembrane</keyword>
<evidence type="ECO:0000256" key="1">
    <source>
        <dbReference type="SAM" id="MobiDB-lite"/>
    </source>
</evidence>
<dbReference type="PANTHER" id="PTHR46980:SF2">
    <property type="entry name" value="TRICALBIN-1-RELATED"/>
    <property type="match status" value="1"/>
</dbReference>
<evidence type="ECO:0000256" key="2">
    <source>
        <dbReference type="SAM" id="Phobius"/>
    </source>
</evidence>
<protein>
    <submittedName>
        <fullName evidence="3">Tricalbin-1-like</fullName>
    </submittedName>
</protein>
<feature type="non-terminal residue" evidence="3">
    <location>
        <position position="1"/>
    </location>
</feature>
<evidence type="ECO:0000313" key="4">
    <source>
        <dbReference type="Proteomes" id="UP000747542"/>
    </source>
</evidence>
<sequence>TGSGVLVLLVGVVVGAWVLGSCGASWAWLMVSLGVTWALVSGALQRAAEDATRYESLRLHRRRALQADETCEWLNILVNRWWVFSSASIFARVKAALDPRLNDAKPAFLDRTPVLRSVRTWDVSSTGASMGGGSRRPMCPSRPPPGLAHAPTHTLALMCDLALDSDSFSAVLAARIGSKGVGVDLDVGVEKLAVLGRVVVTATLDMEAPFPHVTRLSLSFTEKPQVWFSVRILKAVQMMEVPVLKTWLHSLVMDALATAWVDPGQLEVNIHSTDVHVPETRPGDTLAQGVLTVIIWTLKATSGVSLDEDKWVVLMVDGQQHVTPTITSPRWQEACSFLVSSSPNHHNLVLKVKTKRLITTTLTQYDLPLSQYGLDSCRV</sequence>
<dbReference type="Proteomes" id="UP000747542">
    <property type="component" value="Unassembled WGS sequence"/>
</dbReference>
<keyword evidence="2" id="KW-0472">Membrane</keyword>
<feature type="transmembrane region" description="Helical" evidence="2">
    <location>
        <begin position="6"/>
        <end position="29"/>
    </location>
</feature>
<keyword evidence="2" id="KW-1133">Transmembrane helix</keyword>
<dbReference type="EMBL" id="JAHLQT010002534">
    <property type="protein sequence ID" value="KAG7176890.1"/>
    <property type="molecule type" value="Genomic_DNA"/>
</dbReference>
<feature type="region of interest" description="Disordered" evidence="1">
    <location>
        <begin position="126"/>
        <end position="145"/>
    </location>
</feature>
<comment type="caution">
    <text evidence="3">The sequence shown here is derived from an EMBL/GenBank/DDBJ whole genome shotgun (WGS) entry which is preliminary data.</text>
</comment>
<accession>A0A8J5NBA5</accession>
<gene>
    <name evidence="3" type="ORF">Hamer_G000088</name>
</gene>
<proteinExistence type="predicted"/>
<dbReference type="InterPro" id="IPR052455">
    <property type="entry name" value="Tricalbin_domain"/>
</dbReference>
<organism evidence="3 4">
    <name type="scientific">Homarus americanus</name>
    <name type="common">American lobster</name>
    <dbReference type="NCBI Taxonomy" id="6706"/>
    <lineage>
        <taxon>Eukaryota</taxon>
        <taxon>Metazoa</taxon>
        <taxon>Ecdysozoa</taxon>
        <taxon>Arthropoda</taxon>
        <taxon>Crustacea</taxon>
        <taxon>Multicrustacea</taxon>
        <taxon>Malacostraca</taxon>
        <taxon>Eumalacostraca</taxon>
        <taxon>Eucarida</taxon>
        <taxon>Decapoda</taxon>
        <taxon>Pleocyemata</taxon>
        <taxon>Astacidea</taxon>
        <taxon>Nephropoidea</taxon>
        <taxon>Nephropidae</taxon>
        <taxon>Homarus</taxon>
    </lineage>
</organism>
<dbReference type="CDD" id="cd21669">
    <property type="entry name" value="SMP_SF"/>
    <property type="match status" value="1"/>
</dbReference>
<keyword evidence="4" id="KW-1185">Reference proteome</keyword>